<proteinExistence type="predicted"/>
<organism evidence="2 3">
    <name type="scientific">Saprospira grandis (strain Lewin)</name>
    <dbReference type="NCBI Taxonomy" id="984262"/>
    <lineage>
        <taxon>Bacteria</taxon>
        <taxon>Pseudomonadati</taxon>
        <taxon>Bacteroidota</taxon>
        <taxon>Saprospiria</taxon>
        <taxon>Saprospirales</taxon>
        <taxon>Saprospiraceae</taxon>
        <taxon>Saprospira</taxon>
    </lineage>
</organism>
<evidence type="ECO:0000313" key="2">
    <source>
        <dbReference type="EMBL" id="AFC23432.1"/>
    </source>
</evidence>
<gene>
    <name evidence="2" type="ordered locus">SGRA_0693</name>
</gene>
<dbReference type="EMBL" id="CP002831">
    <property type="protein sequence ID" value="AFC23432.1"/>
    <property type="molecule type" value="Genomic_DNA"/>
</dbReference>
<evidence type="ECO:0000256" key="1">
    <source>
        <dbReference type="SAM" id="MobiDB-lite"/>
    </source>
</evidence>
<dbReference type="HOGENOM" id="CLU_146009_0_0_10"/>
<dbReference type="STRING" id="984262.SGRA_0693"/>
<dbReference type="Pfam" id="PF14375">
    <property type="entry name" value="Cys_rich_CWC"/>
    <property type="match status" value="1"/>
</dbReference>
<protein>
    <recommendedName>
        <fullName evidence="4">Cysteine-rich CWC</fullName>
    </recommendedName>
</protein>
<dbReference type="Pfam" id="PF17653">
    <property type="entry name" value="DUF5522"/>
    <property type="match status" value="1"/>
</dbReference>
<keyword evidence="3" id="KW-1185">Reference proteome</keyword>
<accession>H6L191</accession>
<reference evidence="2 3" key="1">
    <citation type="journal article" date="2012" name="Stand. Genomic Sci.">
        <title>Complete genome sequencing and analysis of Saprospira grandis str. Lewin, a predatory marine bacterium.</title>
        <authorList>
            <person name="Saw J.H."/>
            <person name="Yuryev A."/>
            <person name="Kanbe M."/>
            <person name="Hou S."/>
            <person name="Young A.G."/>
            <person name="Aizawa S."/>
            <person name="Alam M."/>
        </authorList>
    </citation>
    <scope>NUCLEOTIDE SEQUENCE [LARGE SCALE GENOMIC DNA]</scope>
    <source>
        <strain evidence="2 3">Lewin</strain>
    </source>
</reference>
<name>H6L191_SAPGL</name>
<sequence length="126" mass="14263">MRLAGLGQKPGSPKKENKMKTECPSCHKSFECQPENISNCQCVDLVIGPALRAHLAKSKKSCYCATCLRELNTICEQAAREPLPQKAHEFVEGKHFYKENGLWIFSKYYLIQRGYCCGNGCKHCPY</sequence>
<evidence type="ECO:0008006" key="4">
    <source>
        <dbReference type="Google" id="ProtNLM"/>
    </source>
</evidence>
<dbReference type="InterPro" id="IPR040807">
    <property type="entry name" value="DUF5522"/>
</dbReference>
<dbReference type="InterPro" id="IPR032720">
    <property type="entry name" value="Cys_rich_CWC"/>
</dbReference>
<feature type="region of interest" description="Disordered" evidence="1">
    <location>
        <begin position="1"/>
        <end position="20"/>
    </location>
</feature>
<dbReference type="AlphaFoldDB" id="H6L191"/>
<dbReference type="Proteomes" id="UP000007519">
    <property type="component" value="Chromosome"/>
</dbReference>
<dbReference type="KEGG" id="sgn:SGRA_0693"/>
<evidence type="ECO:0000313" key="3">
    <source>
        <dbReference type="Proteomes" id="UP000007519"/>
    </source>
</evidence>